<dbReference type="Proteomes" id="UP000078486">
    <property type="component" value="Unassembled WGS sequence"/>
</dbReference>
<accession>A0A178IL51</accession>
<dbReference type="AlphaFoldDB" id="A0A178IL51"/>
<evidence type="ECO:0000313" key="1">
    <source>
        <dbReference type="EMBL" id="OAM90488.1"/>
    </source>
</evidence>
<keyword evidence="2" id="KW-1185">Reference proteome</keyword>
<organism evidence="1 2">
    <name type="scientific">Termitidicoccus mucosus</name>
    <dbReference type="NCBI Taxonomy" id="1184151"/>
    <lineage>
        <taxon>Bacteria</taxon>
        <taxon>Pseudomonadati</taxon>
        <taxon>Verrucomicrobiota</taxon>
        <taxon>Opitutia</taxon>
        <taxon>Opitutales</taxon>
        <taxon>Opitutaceae</taxon>
        <taxon>Termitidicoccus</taxon>
    </lineage>
</organism>
<dbReference type="EMBL" id="LRRQ01000056">
    <property type="protein sequence ID" value="OAM90488.1"/>
    <property type="molecule type" value="Genomic_DNA"/>
</dbReference>
<reference evidence="1 2" key="1">
    <citation type="submission" date="2016-01" db="EMBL/GenBank/DDBJ databases">
        <title>High potential of lignocellulose degradation of a new Verrucomicrobia species.</title>
        <authorList>
            <person name="Wang Y."/>
            <person name="Shi Y."/>
            <person name="Qiu Z."/>
            <person name="Liu S."/>
            <person name="Yang H."/>
        </authorList>
    </citation>
    <scope>NUCLEOTIDE SEQUENCE [LARGE SCALE GENOMIC DNA]</scope>
    <source>
        <strain evidence="1 2">TSB47</strain>
    </source>
</reference>
<comment type="caution">
    <text evidence="1">The sequence shown here is derived from an EMBL/GenBank/DDBJ whole genome shotgun (WGS) entry which is preliminary data.</text>
</comment>
<evidence type="ECO:0000313" key="2">
    <source>
        <dbReference type="Proteomes" id="UP000078486"/>
    </source>
</evidence>
<proteinExistence type="predicted"/>
<dbReference type="OrthoDB" id="9826556at2"/>
<gene>
    <name evidence="1" type="ORF">AW736_07530</name>
</gene>
<dbReference type="RefSeq" id="WP_068769564.1">
    <property type="nucleotide sequence ID" value="NZ_CP109796.1"/>
</dbReference>
<protein>
    <submittedName>
        <fullName evidence="1">Uncharacterized protein</fullName>
    </submittedName>
</protein>
<name>A0A178IL51_9BACT</name>
<sequence>MSAVLPDRHALIPIDAAFAGQPLCICVAAHTAPAAPDEASPAGPLVLLRSTIDGRVYLGAVCDAAGQIREWVEIWVQTTVHLADAFHADRGDLANAALDARWRAMAASFIADDPAACIQTGHEQTHPRPAFLNLDTAGPWHPADPEGRPWMLATDDAELLAAGLPAYSSSRIRLWRADGADGTPRFAAPESGAVAAGAAKIESLPLPAGARLAPFNPEGGLLFIRRLAPFSLDDYAAFLGGRPWKGSPSGRDTYLLDTAMKPLGDWDYLQQGGAHLFSAAEGRAGRFLETFHLKLSLFRQAVQLTRDAIHRRQLPLLNLSADSFRVALAAPAGTLPALWTAHLVSARAGQAVALPIKTVDTRYFMAIEQPSASVYRPSFMGQPIRGQGTVRVRRVFADTGERTCIDATLVTHERVGHSASDILWLRLPLTGRVVDLFGRLDTGEGLASGEARFRTIPQDLDPAVDEALRATEGAVFPDTPFETIPLLSSPADLYSLGILGALLLTVNSGNTLGVAADDMIGFARKLVQENRPGEDLAARALRVAGADPRVRAALGAHRLAYDGITQDDAFGWLPPEFWWQVLATLARFFPGVGPDSFCKDFGDASPFNLEKIFDPPLLELDNLLIRSRSLIVTDWTANREVSRVIRRLA</sequence>
<dbReference type="STRING" id="1184151.AW736_07530"/>